<reference evidence="2" key="1">
    <citation type="submission" date="2016-10" db="EMBL/GenBank/DDBJ databases">
        <authorList>
            <person name="Varghese N."/>
            <person name="Submissions S."/>
        </authorList>
    </citation>
    <scope>NUCLEOTIDE SEQUENCE [LARGE SCALE GENOMIC DNA]</scope>
    <source>
        <strain evidence="2">DSM 2179</strain>
    </source>
</reference>
<dbReference type="NCBIfam" id="TIGR03581">
    <property type="entry name" value="EF_0839"/>
    <property type="match status" value="1"/>
</dbReference>
<organism evidence="1 2">
    <name type="scientific">Propionispira arboris</name>
    <dbReference type="NCBI Taxonomy" id="84035"/>
    <lineage>
        <taxon>Bacteria</taxon>
        <taxon>Bacillati</taxon>
        <taxon>Bacillota</taxon>
        <taxon>Negativicutes</taxon>
        <taxon>Selenomonadales</taxon>
        <taxon>Selenomonadaceae</taxon>
        <taxon>Propionispira</taxon>
    </lineage>
</organism>
<dbReference type="Gene3D" id="3.20.20.70">
    <property type="entry name" value="Aldolase class I"/>
    <property type="match status" value="1"/>
</dbReference>
<sequence>MNRIIKINVLAANIENAKELVEAAEGNIYIGVLVKNFSSIDIAVNEVNKLQNLKIPVSVGLGAGDPTQWEKVVAVATKTKPAHVNQVFPAAGYTISALKAVHSEATLVNALVQPGGIPGKVSMLTGPISKNFKEFISCEAVAALFQESHIKSVKFYPIGGDKHLDEVAAMVKASVAAGIKIFEPTGGITLDSVESVVKTCLENGAEIVIPHIYTAMVDKKTGLTDPQVVKKLLTRLHAI</sequence>
<accession>A0A1H7C602</accession>
<name>A0A1H7C602_9FIRM</name>
<dbReference type="EMBL" id="FNZK01000019">
    <property type="protein sequence ID" value="SEJ84704.1"/>
    <property type="molecule type" value="Genomic_DNA"/>
</dbReference>
<dbReference type="RefSeq" id="WP_091834230.1">
    <property type="nucleotide sequence ID" value="NZ_FNZK01000019.1"/>
</dbReference>
<proteinExistence type="predicted"/>
<evidence type="ECO:0000313" key="1">
    <source>
        <dbReference type="EMBL" id="SEJ84704.1"/>
    </source>
</evidence>
<dbReference type="STRING" id="84035.SAMN05660742_11976"/>
<dbReference type="AlphaFoldDB" id="A0A1H7C602"/>
<dbReference type="Proteomes" id="UP000199662">
    <property type="component" value="Unassembled WGS sequence"/>
</dbReference>
<evidence type="ECO:0000313" key="2">
    <source>
        <dbReference type="Proteomes" id="UP000199662"/>
    </source>
</evidence>
<keyword evidence="2" id="KW-1185">Reference proteome</keyword>
<gene>
    <name evidence="1" type="ORF">SAMN05660742_11976</name>
</gene>
<dbReference type="InterPro" id="IPR013785">
    <property type="entry name" value="Aldolase_TIM"/>
</dbReference>
<protein>
    <submittedName>
        <fullName evidence="1">2-dehydro-3-deoxy-phosphogluconate aldolase</fullName>
    </submittedName>
</protein>
<dbReference type="Pfam" id="PF07071">
    <property type="entry name" value="KDGP_aldolase"/>
    <property type="match status" value="1"/>
</dbReference>
<dbReference type="InterPro" id="IPR010763">
    <property type="entry name" value="DgaF"/>
</dbReference>